<gene>
    <name evidence="4" type="ORF">HJA_11120</name>
</gene>
<feature type="domain" description="Peptidase M16 C-terminal" evidence="3">
    <location>
        <begin position="220"/>
        <end position="397"/>
    </location>
</feature>
<organism evidence="4 5">
    <name type="scientific">Hyphomonas jannaschiana VP2</name>
    <dbReference type="NCBI Taxonomy" id="1280952"/>
    <lineage>
        <taxon>Bacteria</taxon>
        <taxon>Pseudomonadati</taxon>
        <taxon>Pseudomonadota</taxon>
        <taxon>Alphaproteobacteria</taxon>
        <taxon>Hyphomonadales</taxon>
        <taxon>Hyphomonadaceae</taxon>
        <taxon>Hyphomonas</taxon>
    </lineage>
</organism>
<dbReference type="EMBL" id="ARYJ01000006">
    <property type="protein sequence ID" value="KCZ88129.1"/>
    <property type="molecule type" value="Genomic_DNA"/>
</dbReference>
<dbReference type="GO" id="GO:0046872">
    <property type="term" value="F:metal ion binding"/>
    <property type="evidence" value="ECO:0007669"/>
    <property type="project" value="InterPro"/>
</dbReference>
<evidence type="ECO:0000313" key="5">
    <source>
        <dbReference type="Proteomes" id="UP000024816"/>
    </source>
</evidence>
<sequence>MRLLTFTAGLLAATSLSACAYFNPPPVEPETIVEVEVETVEEPAPLEVAVHSGDFAEIQQFTTPGGASVWLVSEPSIPILSLNMAWKGGEASDPEGLEGLTDAVTYHMNEGAGDLDSLGFQTRMEDLNMSFACSASNDWTSCSASMLTDNAGDAMDLIATAFADPRFDEGPFERFRREQQVGLKTRETSPGYLAWKATSQALYPDHPYARTKSEESVAALTPELAKEQMRKLMVKDRLLVTAVGAVTPEELAPMIDEVIAELPETSTLPETPDIVLPELEPADPIVVDLPQPQSLVQFTGPGLERDDPDFFTAYVLNYTYGGGGFESRLMKTLRIEKGLTYGIYTSLSAGEHLQTWGGGGQTKNESAGEFIEGIKAEMEDFAQNGVTEEELADAKAYLTGSYPLGFDSNAKIASQMMGVRQEELGIDYFDTRNDMVRAVTLEDVNRVAKEYLDPQQYLFIAVGQPEGIAEEEFETEAEE</sequence>
<name>A0A059FBX0_9PROT</name>
<keyword evidence="5" id="KW-1185">Reference proteome</keyword>
<dbReference type="OrthoDB" id="9811314at2"/>
<dbReference type="Proteomes" id="UP000024816">
    <property type="component" value="Unassembled WGS sequence"/>
</dbReference>
<dbReference type="Gene3D" id="3.30.830.10">
    <property type="entry name" value="Metalloenzyme, LuxS/M16 peptidase-like"/>
    <property type="match status" value="2"/>
</dbReference>
<dbReference type="RefSeq" id="WP_035582136.1">
    <property type="nucleotide sequence ID" value="NZ_ARYJ01000006.1"/>
</dbReference>
<dbReference type="InterPro" id="IPR011249">
    <property type="entry name" value="Metalloenz_LuxS/M16"/>
</dbReference>
<feature type="chain" id="PRO_5001577182" evidence="1">
    <location>
        <begin position="21"/>
        <end position="479"/>
    </location>
</feature>
<dbReference type="PROSITE" id="PS51257">
    <property type="entry name" value="PROKAR_LIPOPROTEIN"/>
    <property type="match status" value="1"/>
</dbReference>
<protein>
    <submittedName>
        <fullName evidence="4">M16 family peptidase</fullName>
    </submittedName>
</protein>
<dbReference type="SUPFAM" id="SSF63411">
    <property type="entry name" value="LuxS/MPP-like metallohydrolase"/>
    <property type="match status" value="2"/>
</dbReference>
<keyword evidence="1" id="KW-0732">Signal</keyword>
<proteinExistence type="predicted"/>
<dbReference type="InterPro" id="IPR007863">
    <property type="entry name" value="Peptidase_M16_C"/>
</dbReference>
<dbReference type="STRING" id="1280952.HJA_11120"/>
<dbReference type="Pfam" id="PF05193">
    <property type="entry name" value="Peptidase_M16_C"/>
    <property type="match status" value="1"/>
</dbReference>
<feature type="signal peptide" evidence="1">
    <location>
        <begin position="1"/>
        <end position="20"/>
    </location>
</feature>
<dbReference type="InterPro" id="IPR011765">
    <property type="entry name" value="Pept_M16_N"/>
</dbReference>
<evidence type="ECO:0000313" key="4">
    <source>
        <dbReference type="EMBL" id="KCZ88129.1"/>
    </source>
</evidence>
<dbReference type="eggNOG" id="COG0612">
    <property type="taxonomic scope" value="Bacteria"/>
</dbReference>
<dbReference type="PATRIC" id="fig|1280952.3.peg.2222"/>
<accession>A0A059FBX0</accession>
<dbReference type="PANTHER" id="PTHR11851:SF224">
    <property type="entry name" value="PROCESSING PROTEASE"/>
    <property type="match status" value="1"/>
</dbReference>
<dbReference type="Pfam" id="PF00675">
    <property type="entry name" value="Peptidase_M16"/>
    <property type="match status" value="1"/>
</dbReference>
<evidence type="ECO:0000256" key="1">
    <source>
        <dbReference type="SAM" id="SignalP"/>
    </source>
</evidence>
<dbReference type="InterPro" id="IPR050361">
    <property type="entry name" value="MPP/UQCRC_Complex"/>
</dbReference>
<reference evidence="4 5" key="1">
    <citation type="journal article" date="2014" name="Antonie Van Leeuwenhoek">
        <title>Hyphomonas beringensis sp. nov. and Hyphomonas chukchiensis sp. nov., isolated from surface seawater of the Bering Sea and Chukchi Sea.</title>
        <authorList>
            <person name="Li C."/>
            <person name="Lai Q."/>
            <person name="Li G."/>
            <person name="Dong C."/>
            <person name="Wang J."/>
            <person name="Liao Y."/>
            <person name="Shao Z."/>
        </authorList>
    </citation>
    <scope>NUCLEOTIDE SEQUENCE [LARGE SCALE GENOMIC DNA]</scope>
    <source>
        <strain evidence="4 5">VP2</strain>
    </source>
</reference>
<dbReference type="PANTHER" id="PTHR11851">
    <property type="entry name" value="METALLOPROTEASE"/>
    <property type="match status" value="1"/>
</dbReference>
<comment type="caution">
    <text evidence="4">The sequence shown here is derived from an EMBL/GenBank/DDBJ whole genome shotgun (WGS) entry which is preliminary data.</text>
</comment>
<evidence type="ECO:0000259" key="3">
    <source>
        <dbReference type="Pfam" id="PF05193"/>
    </source>
</evidence>
<dbReference type="AlphaFoldDB" id="A0A059FBX0"/>
<feature type="domain" description="Peptidase M16 N-terminal" evidence="2">
    <location>
        <begin position="73"/>
        <end position="190"/>
    </location>
</feature>
<evidence type="ECO:0000259" key="2">
    <source>
        <dbReference type="Pfam" id="PF00675"/>
    </source>
</evidence>